<feature type="domain" description="CARD" evidence="11">
    <location>
        <begin position="3"/>
        <end position="92"/>
    </location>
</feature>
<dbReference type="PROSITE" id="PS50082">
    <property type="entry name" value="WD_REPEATS_2"/>
    <property type="match status" value="7"/>
</dbReference>
<dbReference type="FunFam" id="1.10.533.10:FF:000081">
    <property type="entry name" value="Apoptotic protease-activating factor 1"/>
    <property type="match status" value="1"/>
</dbReference>
<dbReference type="InterPro" id="IPR001315">
    <property type="entry name" value="CARD"/>
</dbReference>
<dbReference type="SMART" id="SM00320">
    <property type="entry name" value="WD40"/>
    <property type="match status" value="12"/>
</dbReference>
<dbReference type="SUPFAM" id="SSF52540">
    <property type="entry name" value="P-loop containing nucleoside triphosphate hydrolases"/>
    <property type="match status" value="1"/>
</dbReference>
<dbReference type="PROSITE" id="PS50209">
    <property type="entry name" value="CARD"/>
    <property type="match status" value="1"/>
</dbReference>
<comment type="subunit">
    <text evidence="9">Monomer. Oligomerizes upon binding of cytochrome c and dATP.</text>
</comment>
<dbReference type="Gene3D" id="2.130.10.10">
    <property type="entry name" value="YVTN repeat-like/Quinoprotein amine dehydrogenase"/>
    <property type="match status" value="2"/>
</dbReference>
<reference evidence="13" key="1">
    <citation type="submission" date="2025-08" db="UniProtKB">
        <authorList>
            <consortium name="RefSeq"/>
        </authorList>
    </citation>
    <scope>IDENTIFICATION</scope>
</reference>
<dbReference type="InterPro" id="IPR042197">
    <property type="entry name" value="Apaf_helical"/>
</dbReference>
<dbReference type="InterPro" id="IPR048975">
    <property type="entry name" value="WHD_APAF1"/>
</dbReference>
<proteinExistence type="predicted"/>
<dbReference type="Pfam" id="PF00931">
    <property type="entry name" value="NB-ARC"/>
    <property type="match status" value="1"/>
</dbReference>
<dbReference type="Gene3D" id="1.25.40.370">
    <property type="match status" value="1"/>
</dbReference>
<dbReference type="Pfam" id="PF17908">
    <property type="entry name" value="APAF1_C"/>
    <property type="match status" value="1"/>
</dbReference>
<protein>
    <recommendedName>
        <fullName evidence="8 9">Apoptotic protease-activating factor 1</fullName>
        <shortName evidence="9">APAF-1</shortName>
    </recommendedName>
</protein>
<dbReference type="InterPro" id="IPR041452">
    <property type="entry name" value="APAF1_C"/>
</dbReference>
<dbReference type="Gene3D" id="3.40.50.300">
    <property type="entry name" value="P-loop containing nucleotide triphosphate hydrolases"/>
    <property type="match status" value="1"/>
</dbReference>
<feature type="repeat" description="WD" evidence="10">
    <location>
        <begin position="1130"/>
        <end position="1171"/>
    </location>
</feature>
<feature type="repeat" description="WD" evidence="10">
    <location>
        <begin position="657"/>
        <end position="698"/>
    </location>
</feature>
<dbReference type="InterPro" id="IPR036388">
    <property type="entry name" value="WH-like_DNA-bd_sf"/>
</dbReference>
<keyword evidence="12" id="KW-1185">Reference proteome</keyword>
<evidence type="ECO:0000256" key="9">
    <source>
        <dbReference type="PIRNR" id="PIRNR037646"/>
    </source>
</evidence>
<dbReference type="FunFam" id="1.10.8.430:FF:000001">
    <property type="entry name" value="Apoptotic protease-activating factor 1"/>
    <property type="match status" value="1"/>
</dbReference>
<evidence type="ECO:0000256" key="5">
    <source>
        <dbReference type="ARBA" id="ARBA00022737"/>
    </source>
</evidence>
<dbReference type="FunCoup" id="A0A6P7I016">
    <property type="interactions" value="1035"/>
</dbReference>
<dbReference type="GO" id="GO:0043293">
    <property type="term" value="C:apoptosome"/>
    <property type="evidence" value="ECO:0007669"/>
    <property type="project" value="InterPro"/>
</dbReference>
<dbReference type="FunFam" id="3.40.50.300:FF:000502">
    <property type="entry name" value="Apoptotic protease-activating factor 1"/>
    <property type="match status" value="1"/>
</dbReference>
<dbReference type="GO" id="GO:0042981">
    <property type="term" value="P:regulation of apoptotic process"/>
    <property type="evidence" value="ECO:0007669"/>
    <property type="project" value="InterPro"/>
</dbReference>
<feature type="repeat" description="WD" evidence="10">
    <location>
        <begin position="1004"/>
        <end position="1045"/>
    </location>
</feature>
<dbReference type="OrthoDB" id="1357022at2759"/>
<dbReference type="InterPro" id="IPR001680">
    <property type="entry name" value="WD40_rpt"/>
</dbReference>
<comment type="subcellular location">
    <subcellularLocation>
        <location evidence="1 9">Cytoplasm</location>
    </subcellularLocation>
</comment>
<evidence type="ECO:0000256" key="8">
    <source>
        <dbReference type="ARBA" id="ARBA00073202"/>
    </source>
</evidence>
<gene>
    <name evidence="13" type="primary">apaf1</name>
</gene>
<dbReference type="GO" id="GO:0097190">
    <property type="term" value="P:apoptotic signaling pathway"/>
    <property type="evidence" value="ECO:0007669"/>
    <property type="project" value="InterPro"/>
</dbReference>
<dbReference type="InParanoid" id="A0A6P7I016"/>
<feature type="repeat" description="WD" evidence="10">
    <location>
        <begin position="746"/>
        <end position="787"/>
    </location>
</feature>
<dbReference type="FunFam" id="2.130.10.10:FF:000135">
    <property type="entry name" value="Apoptotic protease-activating factor 1"/>
    <property type="match status" value="1"/>
</dbReference>
<dbReference type="FunFam" id="1.25.40.370:FF:000001">
    <property type="entry name" value="Apoptotic protease-activating factor 1"/>
    <property type="match status" value="1"/>
</dbReference>
<dbReference type="PROSITE" id="PS50294">
    <property type="entry name" value="WD_REPEATS_REGION"/>
    <property type="match status" value="6"/>
</dbReference>
<dbReference type="GeneID" id="114429536"/>
<keyword evidence="5" id="KW-0677">Repeat</keyword>
<name>A0A6P7I016_9TELE</name>
<evidence type="ECO:0000256" key="2">
    <source>
        <dbReference type="ARBA" id="ARBA00022490"/>
    </source>
</evidence>
<dbReference type="Gene3D" id="1.10.533.10">
    <property type="entry name" value="Death Domain, Fas"/>
    <property type="match status" value="1"/>
</dbReference>
<keyword evidence="4 9" id="KW-0053">Apoptosis</keyword>
<evidence type="ECO:0000256" key="10">
    <source>
        <dbReference type="PROSITE-ProRule" id="PRU00221"/>
    </source>
</evidence>
<keyword evidence="3 10" id="KW-0853">WD repeat</keyword>
<evidence type="ECO:0000313" key="12">
    <source>
        <dbReference type="Proteomes" id="UP000515145"/>
    </source>
</evidence>
<dbReference type="InterPro" id="IPR027417">
    <property type="entry name" value="P-loop_NTPase"/>
</dbReference>
<dbReference type="GO" id="GO:0008233">
    <property type="term" value="F:peptidase activity"/>
    <property type="evidence" value="ECO:0007669"/>
    <property type="project" value="UniProtKB-KW"/>
</dbReference>
<evidence type="ECO:0000256" key="4">
    <source>
        <dbReference type="ARBA" id="ARBA00022703"/>
    </source>
</evidence>
<evidence type="ECO:0000259" key="11">
    <source>
        <dbReference type="PROSITE" id="PS50209"/>
    </source>
</evidence>
<evidence type="ECO:0000256" key="3">
    <source>
        <dbReference type="ARBA" id="ARBA00022574"/>
    </source>
</evidence>
<dbReference type="CTD" id="317"/>
<comment type="function">
    <text evidence="9">Oligomeric Apaf-1 mediates the cytochrome c-dependent autocatalytic activation of pro-caspase-9 (Apaf-3), leading to the activation of caspase-3 and apoptosis. This activation requires ATP.</text>
</comment>
<keyword evidence="2 9" id="KW-0963">Cytoplasm</keyword>
<accession>A0A6P7I016</accession>
<evidence type="ECO:0000313" key="13">
    <source>
        <dbReference type="RefSeq" id="XP_028254109.1"/>
    </source>
</evidence>
<evidence type="ECO:0000256" key="1">
    <source>
        <dbReference type="ARBA" id="ARBA00004496"/>
    </source>
</evidence>
<dbReference type="SUPFAM" id="SSF47986">
    <property type="entry name" value="DEATH domain"/>
    <property type="match status" value="1"/>
</dbReference>
<keyword evidence="13" id="KW-0378">Hydrolase</keyword>
<dbReference type="RefSeq" id="XP_028254109.1">
    <property type="nucleotide sequence ID" value="XM_028398308.1"/>
</dbReference>
<keyword evidence="7 9" id="KW-0067">ATP-binding</keyword>
<dbReference type="PIRSF" id="PIRSF037646">
    <property type="entry name" value="Apop_pept_activating-1"/>
    <property type="match status" value="1"/>
</dbReference>
<evidence type="ECO:0000256" key="6">
    <source>
        <dbReference type="ARBA" id="ARBA00022741"/>
    </source>
</evidence>
<dbReference type="InterPro" id="IPR036322">
    <property type="entry name" value="WD40_repeat_dom_sf"/>
</dbReference>
<feature type="repeat" description="WD" evidence="10">
    <location>
        <begin position="880"/>
        <end position="921"/>
    </location>
</feature>
<dbReference type="InterPro" id="IPR002182">
    <property type="entry name" value="NB-ARC"/>
</dbReference>
<dbReference type="PANTHER" id="PTHR22845:SF5">
    <property type="entry name" value="APOPTOTIC PROTEASE-ACTIVATING FACTOR 1"/>
    <property type="match status" value="1"/>
</dbReference>
<dbReference type="InterPro" id="IPR015943">
    <property type="entry name" value="WD40/YVTN_repeat-like_dom_sf"/>
</dbReference>
<evidence type="ECO:0000256" key="7">
    <source>
        <dbReference type="ARBA" id="ARBA00022840"/>
    </source>
</evidence>
<organism evidence="12 13">
    <name type="scientific">Parambassis ranga</name>
    <name type="common">Indian glassy fish</name>
    <dbReference type="NCBI Taxonomy" id="210632"/>
    <lineage>
        <taxon>Eukaryota</taxon>
        <taxon>Metazoa</taxon>
        <taxon>Chordata</taxon>
        <taxon>Craniata</taxon>
        <taxon>Vertebrata</taxon>
        <taxon>Euteleostomi</taxon>
        <taxon>Actinopterygii</taxon>
        <taxon>Neopterygii</taxon>
        <taxon>Teleostei</taxon>
        <taxon>Neoteleostei</taxon>
        <taxon>Acanthomorphata</taxon>
        <taxon>Ovalentaria</taxon>
        <taxon>Ambassidae</taxon>
        <taxon>Parambassis</taxon>
    </lineage>
</organism>
<dbReference type="InterPro" id="IPR017251">
    <property type="entry name" value="Apaf-1"/>
</dbReference>
<dbReference type="PRINTS" id="PR00364">
    <property type="entry name" value="DISEASERSIST"/>
</dbReference>
<dbReference type="Proteomes" id="UP000515145">
    <property type="component" value="Chromosome 2"/>
</dbReference>
<dbReference type="SUPFAM" id="SSF50978">
    <property type="entry name" value="WD40 repeat-like"/>
    <property type="match status" value="2"/>
</dbReference>
<dbReference type="Pfam" id="PF21296">
    <property type="entry name" value="WHD_APAF1"/>
    <property type="match status" value="1"/>
</dbReference>
<dbReference type="Gene3D" id="1.10.10.10">
    <property type="entry name" value="Winged helix-like DNA-binding domain superfamily/Winged helix DNA-binding domain"/>
    <property type="match status" value="1"/>
</dbReference>
<dbReference type="GO" id="GO:0005524">
    <property type="term" value="F:ATP binding"/>
    <property type="evidence" value="ECO:0007669"/>
    <property type="project" value="UniProtKB-UniRule"/>
</dbReference>
<feature type="repeat" description="WD" evidence="10">
    <location>
        <begin position="1088"/>
        <end position="1129"/>
    </location>
</feature>
<dbReference type="AlphaFoldDB" id="A0A6P7I016"/>
<dbReference type="GO" id="GO:0006508">
    <property type="term" value="P:proteolysis"/>
    <property type="evidence" value="ECO:0007669"/>
    <property type="project" value="UniProtKB-KW"/>
</dbReference>
<keyword evidence="13" id="KW-0645">Protease</keyword>
<dbReference type="PRINTS" id="PR00320">
    <property type="entry name" value="GPROTEINBRPT"/>
</dbReference>
<dbReference type="InterPro" id="IPR020472">
    <property type="entry name" value="WD40_PAC1"/>
</dbReference>
<dbReference type="GO" id="GO:0043531">
    <property type="term" value="F:ADP binding"/>
    <property type="evidence" value="ECO:0007669"/>
    <property type="project" value="InterPro"/>
</dbReference>
<dbReference type="Pfam" id="PF00400">
    <property type="entry name" value="WD40"/>
    <property type="match status" value="9"/>
</dbReference>
<dbReference type="CDD" id="cd00200">
    <property type="entry name" value="WD40"/>
    <property type="match status" value="2"/>
</dbReference>
<dbReference type="Gene3D" id="1.10.8.430">
    <property type="entry name" value="Helical domain of apoptotic protease-activating factors"/>
    <property type="match status" value="1"/>
</dbReference>
<feature type="repeat" description="WD" evidence="10">
    <location>
        <begin position="1045"/>
        <end position="1087"/>
    </location>
</feature>
<dbReference type="InterPro" id="IPR011029">
    <property type="entry name" value="DEATH-like_dom_sf"/>
</dbReference>
<keyword evidence="6 9" id="KW-0547">Nucleotide-binding</keyword>
<sequence>MALEEAARSCLLRFRRRLEEDIKPSYLMDHMVSDGGMTVDEEERIRTQPTRKDQAAALIELLLRKDNRAYISFYKALVQEAYDDLARLLQQDLPRISLEVHRSSSDSCTSYVQTVLSEGGVPQRPVVFVSRTELVNQIRDKLYRLQKDPGWVTVFGMAGSGKSVLAAESVRHHGLIEECFPGGIHWLSIGQLDKPDLLVKIQSLCFRLEQSLDSQALHRPPSSLDEAKERLRFLMLRRYPRSLLILDDIWDSTVLKVFDVHCRILLTTRNRSLTDCVSGTKCEVEVESGLDENKGLEVLALYTKMKPQSLPEEARSIVRECKGSPLVVSLIGALLKEKPNRWRYYLGQLQQKQFKRIRKSSSYDYDALDQAMSASIEVLPDEHRELYKDLTVLEKDVKIPAKVLSVLWDLEPEEVEDILEEFVNRSLLFVDSHNKPFLYYLHDLQLDFLVEQNRSQIEGLHTKMVYQYQQHYRDAPPTSGDEECLYWIRFLTYHMAKANLSQELYSLMFSLDWVSIKAQIMGPAPLINDYVEYGSILDKENSQVRSQFQEFLSLNGHQLEQRPFPDVVQLALSQPHNSEVYRQARLQAQDRASTRKLYFDLLNKSCEENLSRLVIHPHQGSIYSACFSHDGTKIASCGASKTLKVFKSTSGEKLTEIPAHDDEVLCCAFSPDDRLLATCSSDRKVKVWNAEQAMLLRVFEEEHEEQVNHCQFTNTTRRLLLATCSNDECTNVKLWNLNKPSSQNTMFGHFQPVNHCCFSPDDSYLSTSSNDGKVKLFQVSSANEWKTIDVRSMFAESDEEVLVKCSTWTADGKRIICAARNAVFVFDVETSDMLLEIKTSHLSMVQYCHACPTSNLLAIAFSNYTVELWDLEANKKKADCGGHLSWVQRVQFSPDGSELLSCSYDQTVRLWETKKVHTSSAICLKRDSDVLFNGEETTVSAADNCNRLQVRDGRTGSVLLQSEEKVSRIRCTCLCREPSAVVLGQEDGTVQVLEVPSGKLLASLLGHTKTVLHCQFSHNGQTLITSSEDTTIRVWRWQSGECKVLRGHKEQVRCFSLLSPDDSRLLSWSFDGTVKVWDTDSGEKLQDIEAHRGAILSCHVSPDGCLFTTTSADKTAKLWNCESWQCTRTLIGHQDCVRSCRFSWDSQRLATGDDNGEIRLWSVGDGSLLKICSRESKDGMDSLHGGWVTDLHFSPDNTLLVSTGGYIKWWNVEKGAALQTFYPTGSALKKIHVSSNFSTFVTIDNIGILYMLQRVK</sequence>
<dbReference type="Pfam" id="PF00619">
    <property type="entry name" value="CARD"/>
    <property type="match status" value="1"/>
</dbReference>
<dbReference type="PANTHER" id="PTHR22845">
    <property type="entry name" value="APOPTOTIC PROTEASE-ACTIVATING FACTOR 1"/>
    <property type="match status" value="1"/>
</dbReference>